<dbReference type="InterPro" id="IPR004090">
    <property type="entry name" value="Chemotax_Me-accpt_rcpt"/>
</dbReference>
<comment type="caution">
    <text evidence="8">The sequence shown here is derived from an EMBL/GenBank/DDBJ whole genome shotgun (WGS) entry which is preliminary data.</text>
</comment>
<dbReference type="CDD" id="cd11386">
    <property type="entry name" value="MCP_signal"/>
    <property type="match status" value="1"/>
</dbReference>
<keyword evidence="9" id="KW-1185">Reference proteome</keyword>
<gene>
    <name evidence="8" type="ORF">CR159_10450</name>
</gene>
<dbReference type="PROSITE" id="PS50885">
    <property type="entry name" value="HAMP"/>
    <property type="match status" value="1"/>
</dbReference>
<dbReference type="SMART" id="SM00283">
    <property type="entry name" value="MA"/>
    <property type="match status" value="1"/>
</dbReference>
<dbReference type="InterPro" id="IPR003660">
    <property type="entry name" value="HAMP_dom"/>
</dbReference>
<feature type="domain" description="Methyl-accepting transducer" evidence="6">
    <location>
        <begin position="396"/>
        <end position="625"/>
    </location>
</feature>
<dbReference type="InterPro" id="IPR013587">
    <property type="entry name" value="Nitrate/nitrite_sensing"/>
</dbReference>
<dbReference type="InterPro" id="IPR004089">
    <property type="entry name" value="MCPsignal_dom"/>
</dbReference>
<keyword evidence="5" id="KW-0472">Membrane</keyword>
<evidence type="ECO:0000256" key="3">
    <source>
        <dbReference type="ARBA" id="ARBA00029447"/>
    </source>
</evidence>
<protein>
    <submittedName>
        <fullName evidence="8">Chemotaxis protein</fullName>
    </submittedName>
</protein>
<dbReference type="EMBL" id="PDNW01000007">
    <property type="protein sequence ID" value="PLC50039.1"/>
    <property type="molecule type" value="Genomic_DNA"/>
</dbReference>
<evidence type="ECO:0000313" key="9">
    <source>
        <dbReference type="Proteomes" id="UP000234190"/>
    </source>
</evidence>
<evidence type="ECO:0000313" key="8">
    <source>
        <dbReference type="EMBL" id="PLC50039.1"/>
    </source>
</evidence>
<organism evidence="8 9">
    <name type="scientific">Pollutimonas subterranea</name>
    <dbReference type="NCBI Taxonomy" id="2045210"/>
    <lineage>
        <taxon>Bacteria</taxon>
        <taxon>Pseudomonadati</taxon>
        <taxon>Pseudomonadota</taxon>
        <taxon>Betaproteobacteria</taxon>
        <taxon>Burkholderiales</taxon>
        <taxon>Alcaligenaceae</taxon>
        <taxon>Pollutimonas</taxon>
    </lineage>
</organism>
<dbReference type="PANTHER" id="PTHR43531">
    <property type="entry name" value="PROTEIN ICFG"/>
    <property type="match status" value="1"/>
</dbReference>
<name>A0A2N4U4U9_9BURK</name>
<feature type="transmembrane region" description="Helical" evidence="5">
    <location>
        <begin position="315"/>
        <end position="338"/>
    </location>
</feature>
<evidence type="ECO:0000259" key="6">
    <source>
        <dbReference type="PROSITE" id="PS50111"/>
    </source>
</evidence>
<evidence type="ECO:0000256" key="1">
    <source>
        <dbReference type="ARBA" id="ARBA00004370"/>
    </source>
</evidence>
<dbReference type="InterPro" id="IPR051310">
    <property type="entry name" value="MCP_chemotaxis"/>
</dbReference>
<dbReference type="Pfam" id="PF08376">
    <property type="entry name" value="NIT"/>
    <property type="match status" value="1"/>
</dbReference>
<dbReference type="Pfam" id="PF00015">
    <property type="entry name" value="MCPsignal"/>
    <property type="match status" value="1"/>
</dbReference>
<feature type="domain" description="HAMP" evidence="7">
    <location>
        <begin position="339"/>
        <end position="391"/>
    </location>
</feature>
<dbReference type="PANTHER" id="PTHR43531:SF14">
    <property type="entry name" value="METHYL-ACCEPTING CHEMOTAXIS PROTEIN I-RELATED"/>
    <property type="match status" value="1"/>
</dbReference>
<evidence type="ECO:0000256" key="4">
    <source>
        <dbReference type="PROSITE-ProRule" id="PRU00284"/>
    </source>
</evidence>
<accession>A0A2N4U4U9</accession>
<keyword evidence="5" id="KW-1133">Transmembrane helix</keyword>
<comment type="subcellular location">
    <subcellularLocation>
        <location evidence="1">Membrane</location>
    </subcellularLocation>
</comment>
<proteinExistence type="inferred from homology"/>
<dbReference type="AlphaFoldDB" id="A0A2N4U4U9"/>
<evidence type="ECO:0000256" key="2">
    <source>
        <dbReference type="ARBA" id="ARBA00022481"/>
    </source>
</evidence>
<sequence>MRGLIANLKLWQKFALIGALALGMLAVPTTLVVKSHLDAVRMALADASGIAPSGDVLKLLRLTQQHRGLSAGFLAGNMDQGRARQAAQGKVDEAFNLTAQSLSLNLDDALLVADLEKIKGEWQALATAVSGNAVSGPESFARHTALIQKQMGLLERILETSGLEFASDPASHYLISAVFGSLPELTESMGQARGLGMGILVKGEATPAELIRISVLDSRAQHAFRNTYASFGNAANDAGLKQLIAGPVAAARKAAEQGMAMPGEKIVQAARLDAPAQDYWDGMSSAIDAQFDMMRIAFTILADRIANQVSETQQALWIMVGVMVALGAAAFLISLMVVRTTVASIGRSLHIAQTVASGDLTSIINASTTDETGLLLQALSRMNTSLTGIVTQVRSGTDSIATASSQIAAGNIDLSARTEAQASSLEETAASMEQLTSTVSQNAGNAHMANELALSASAVAVRGGAVVRQVVDTMASIHVSSRRIVDIIGIIDGIAFQTNILALNAAVEAARAGEQGRGFAVVASEVRSLAQRSAAAAKEIKDLIDESVNQVGTGSELASVAGQTMDEVVTSIKRVTDIMGEITVASQEQTCGIEQINQAVAQMDQVTQQNAALVQEAAAATLALQDQANELVSAVSVFRTPPSPHMTLSLL</sequence>
<dbReference type="Proteomes" id="UP000234190">
    <property type="component" value="Unassembled WGS sequence"/>
</dbReference>
<dbReference type="GO" id="GO:0007165">
    <property type="term" value="P:signal transduction"/>
    <property type="evidence" value="ECO:0007669"/>
    <property type="project" value="UniProtKB-KW"/>
</dbReference>
<dbReference type="FunFam" id="1.10.287.950:FF:000001">
    <property type="entry name" value="Methyl-accepting chemotaxis sensory transducer"/>
    <property type="match status" value="1"/>
</dbReference>
<keyword evidence="4" id="KW-0807">Transducer</keyword>
<dbReference type="OrthoDB" id="343520at2"/>
<reference evidence="8 9" key="1">
    <citation type="submission" date="2017-10" db="EMBL/GenBank/DDBJ databases">
        <title>Two draft genome sequences of Pusillimonas sp. strains isolated from a nitrate- and radionuclide-contaminated groundwater in Russia.</title>
        <authorList>
            <person name="Grouzdev D.S."/>
            <person name="Tourova T.P."/>
            <person name="Goeva M.A."/>
            <person name="Babich T.L."/>
            <person name="Sokolova D.S."/>
            <person name="Abdullin R."/>
            <person name="Poltaraus A.B."/>
            <person name="Toshchakov S.V."/>
            <person name="Nazina T.N."/>
        </authorList>
    </citation>
    <scope>NUCLEOTIDE SEQUENCE [LARGE SCALE GENOMIC DNA]</scope>
    <source>
        <strain evidence="8 9">JR1/69-3-13</strain>
    </source>
</reference>
<dbReference type="RefSeq" id="WP_102073893.1">
    <property type="nucleotide sequence ID" value="NZ_PDNW01000007.1"/>
</dbReference>
<evidence type="ECO:0000256" key="5">
    <source>
        <dbReference type="SAM" id="Phobius"/>
    </source>
</evidence>
<comment type="similarity">
    <text evidence="3">Belongs to the methyl-accepting chemotaxis (MCP) protein family.</text>
</comment>
<dbReference type="Gene3D" id="1.10.287.950">
    <property type="entry name" value="Methyl-accepting chemotaxis protein"/>
    <property type="match status" value="1"/>
</dbReference>
<dbReference type="GO" id="GO:0004888">
    <property type="term" value="F:transmembrane signaling receptor activity"/>
    <property type="evidence" value="ECO:0007669"/>
    <property type="project" value="InterPro"/>
</dbReference>
<dbReference type="GO" id="GO:0005886">
    <property type="term" value="C:plasma membrane"/>
    <property type="evidence" value="ECO:0007669"/>
    <property type="project" value="TreeGrafter"/>
</dbReference>
<dbReference type="PRINTS" id="PR00260">
    <property type="entry name" value="CHEMTRNSDUCR"/>
</dbReference>
<dbReference type="PROSITE" id="PS50111">
    <property type="entry name" value="CHEMOTAXIS_TRANSDUC_2"/>
    <property type="match status" value="1"/>
</dbReference>
<dbReference type="GO" id="GO:0006935">
    <property type="term" value="P:chemotaxis"/>
    <property type="evidence" value="ECO:0007669"/>
    <property type="project" value="InterPro"/>
</dbReference>
<keyword evidence="5" id="KW-0812">Transmembrane</keyword>
<keyword evidence="2" id="KW-0488">Methylation</keyword>
<evidence type="ECO:0000259" key="7">
    <source>
        <dbReference type="PROSITE" id="PS50885"/>
    </source>
</evidence>
<dbReference type="SUPFAM" id="SSF58104">
    <property type="entry name" value="Methyl-accepting chemotaxis protein (MCP) signaling domain"/>
    <property type="match status" value="1"/>
</dbReference>